<dbReference type="EMBL" id="JAALLS010000006">
    <property type="protein sequence ID" value="NGP88006.1"/>
    <property type="molecule type" value="Genomic_DNA"/>
</dbReference>
<organism evidence="2 3">
    <name type="scientific">Fodinibius halophilus</name>
    <dbReference type="NCBI Taxonomy" id="1736908"/>
    <lineage>
        <taxon>Bacteria</taxon>
        <taxon>Pseudomonadati</taxon>
        <taxon>Balneolota</taxon>
        <taxon>Balneolia</taxon>
        <taxon>Balneolales</taxon>
        <taxon>Balneolaceae</taxon>
        <taxon>Fodinibius</taxon>
    </lineage>
</organism>
<dbReference type="AlphaFoldDB" id="A0A6M1SWS4"/>
<proteinExistence type="predicted"/>
<dbReference type="InterPro" id="IPR036278">
    <property type="entry name" value="Sialidase_sf"/>
</dbReference>
<keyword evidence="3" id="KW-1185">Reference proteome</keyword>
<keyword evidence="1" id="KW-0732">Signal</keyword>
<gene>
    <name evidence="2" type="ORF">G3569_06545</name>
</gene>
<evidence type="ECO:0000256" key="1">
    <source>
        <dbReference type="SAM" id="SignalP"/>
    </source>
</evidence>
<dbReference type="CDD" id="cd15482">
    <property type="entry name" value="Sialidase_non-viral"/>
    <property type="match status" value="1"/>
</dbReference>
<sequence>MKLKLTALLIIATTTLTCTSGVQQNSVQKNPAPENSRYPFLYSSSDALFMSWLVKEHDQNTLQFAKFNTNGWSSPQTIATDSAWFVNWADFPSIVAHNGNPIAAHWLNKREGGPYAYDVNISMTTPGNDWRAPIVPHLDSTATEHGFVSMVPWDESTILAVWLDGRRTANRSENDYYNIEKAMTLRGAFITTDGEVKETFLIDEAVCDCCQTSLVRTQKGAIVAYRNRTDKEIRDIKISRFDGKAWSNPQLVHQDDWKIGACPVNGPSIVAENNMIAVAWHTGANNSPTAKAAISTDQALNFSEPIVLNNDTSIGRLDAVLHNEQLYVSWIEETPNKPVLRLKSINSEGQLINDLIIDEVEKSRKTGFPRMARYQDNLIFAWTKPDSATTSIITKRVPLADL</sequence>
<comment type="caution">
    <text evidence="2">The sequence shown here is derived from an EMBL/GenBank/DDBJ whole genome shotgun (WGS) entry which is preliminary data.</text>
</comment>
<dbReference type="Proteomes" id="UP000479132">
    <property type="component" value="Unassembled WGS sequence"/>
</dbReference>
<name>A0A6M1SWS4_9BACT</name>
<accession>A0A6M1SWS4</accession>
<evidence type="ECO:0000313" key="3">
    <source>
        <dbReference type="Proteomes" id="UP000479132"/>
    </source>
</evidence>
<evidence type="ECO:0000313" key="2">
    <source>
        <dbReference type="EMBL" id="NGP88006.1"/>
    </source>
</evidence>
<feature type="signal peptide" evidence="1">
    <location>
        <begin position="1"/>
        <end position="20"/>
    </location>
</feature>
<protein>
    <submittedName>
        <fullName evidence="2">Exo-alpha-sialidase</fullName>
    </submittedName>
</protein>
<dbReference type="RefSeq" id="WP_165267294.1">
    <property type="nucleotide sequence ID" value="NZ_JAALLS010000006.1"/>
</dbReference>
<feature type="chain" id="PRO_5026913831" evidence="1">
    <location>
        <begin position="21"/>
        <end position="402"/>
    </location>
</feature>
<dbReference type="SUPFAM" id="SSF50939">
    <property type="entry name" value="Sialidases"/>
    <property type="match status" value="1"/>
</dbReference>
<reference evidence="2 3" key="1">
    <citation type="submission" date="2020-02" db="EMBL/GenBank/DDBJ databases">
        <title>Aliifodinibius halophilus 2W32, complete genome.</title>
        <authorList>
            <person name="Li Y."/>
            <person name="Wu S."/>
        </authorList>
    </citation>
    <scope>NUCLEOTIDE SEQUENCE [LARGE SCALE GENOMIC DNA]</scope>
    <source>
        <strain evidence="2 3">2W32</strain>
    </source>
</reference>